<evidence type="ECO:0000313" key="3">
    <source>
        <dbReference type="Proteomes" id="UP000191039"/>
    </source>
</evidence>
<organism evidence="2 4">
    <name type="scientific">Mycolicibacterium diernhoferi</name>
    <dbReference type="NCBI Taxonomy" id="1801"/>
    <lineage>
        <taxon>Bacteria</taxon>
        <taxon>Bacillati</taxon>
        <taxon>Actinomycetota</taxon>
        <taxon>Actinomycetes</taxon>
        <taxon>Mycobacteriales</taxon>
        <taxon>Mycobacteriaceae</taxon>
        <taxon>Mycolicibacterium</taxon>
    </lineage>
</organism>
<dbReference type="Gene3D" id="3.30.750.24">
    <property type="entry name" value="STAS domain"/>
    <property type="match status" value="1"/>
</dbReference>
<evidence type="ECO:0000313" key="4">
    <source>
        <dbReference type="Proteomes" id="UP000220340"/>
    </source>
</evidence>
<proteinExistence type="predicted"/>
<reference evidence="2 4" key="2">
    <citation type="submission" date="2017-10" db="EMBL/GenBank/DDBJ databases">
        <title>The new phylogeny of genus Mycobacterium.</title>
        <authorList>
            <person name="Tortoli E."/>
            <person name="Trovato A."/>
            <person name="Cirillo D.M."/>
        </authorList>
    </citation>
    <scope>NUCLEOTIDE SEQUENCE [LARGE SCALE GENOMIC DNA]</scope>
    <source>
        <strain evidence="2 4">IP141170001</strain>
    </source>
</reference>
<comment type="caution">
    <text evidence="2">The sequence shown here is derived from an EMBL/GenBank/DDBJ whole genome shotgun (WGS) entry which is preliminary data.</text>
</comment>
<name>A0A1Q4H636_9MYCO</name>
<dbReference type="InterPro" id="IPR036513">
    <property type="entry name" value="STAS_dom_sf"/>
</dbReference>
<gene>
    <name evidence="1" type="ORF">BV510_16495</name>
    <name evidence="2" type="ORF">CRI78_09570</name>
</gene>
<keyword evidence="4" id="KW-1185">Reference proteome</keyword>
<dbReference type="AlphaFoldDB" id="A0A1Q4H636"/>
<dbReference type="SUPFAM" id="SSF52091">
    <property type="entry name" value="SpoIIaa-like"/>
    <property type="match status" value="1"/>
</dbReference>
<sequence>MATEWRDIDLAVITVAGDIDAANTRVLLDYTLGKLLLCRRMILDLTGVGFFATDGYWALRTLGSRCVLADTEFTLLPGVRAGRTLRICEQADQHAH</sequence>
<dbReference type="Proteomes" id="UP000191039">
    <property type="component" value="Unassembled WGS sequence"/>
</dbReference>
<dbReference type="STRING" id="1801.BRW64_24790"/>
<dbReference type="EMBL" id="PDCR01000010">
    <property type="protein sequence ID" value="PEG54745.1"/>
    <property type="molecule type" value="Genomic_DNA"/>
</dbReference>
<evidence type="ECO:0000313" key="1">
    <source>
        <dbReference type="EMBL" id="OPE53262.1"/>
    </source>
</evidence>
<dbReference type="EMBL" id="MIJD01000172">
    <property type="protein sequence ID" value="OPE53262.1"/>
    <property type="molecule type" value="Genomic_DNA"/>
</dbReference>
<evidence type="ECO:0000313" key="2">
    <source>
        <dbReference type="EMBL" id="PEG54745.1"/>
    </source>
</evidence>
<dbReference type="Proteomes" id="UP000220340">
    <property type="component" value="Unassembled WGS sequence"/>
</dbReference>
<protein>
    <submittedName>
        <fullName evidence="2">Anti-anti-sigma factor</fullName>
    </submittedName>
</protein>
<reference evidence="1 3" key="1">
    <citation type="submission" date="2016-09" db="EMBL/GenBank/DDBJ databases">
        <title>genome sequences of unsequenced Mycobacteria.</title>
        <authorList>
            <person name="Greninger A.L."/>
            <person name="Jerome K.R."/>
            <person name="Mcnair B."/>
            <person name="Wallis C."/>
            <person name="Fang F."/>
        </authorList>
    </citation>
    <scope>NUCLEOTIDE SEQUENCE [LARGE SCALE GENOMIC DNA]</scope>
    <source>
        <strain evidence="1 3">BM1</strain>
    </source>
</reference>
<accession>A0A1Q4H636</accession>